<keyword evidence="5 8" id="KW-0449">Lipoprotein</keyword>
<feature type="signal peptide" evidence="7">
    <location>
        <begin position="1"/>
        <end position="17"/>
    </location>
</feature>
<name>A0ABQ1C798_9MYCO</name>
<reference evidence="8 9" key="1">
    <citation type="journal article" date="2019" name="Emerg. Microbes Infect.">
        <title>Comprehensive subspecies identification of 175 nontuberculous mycobacteria species based on 7547 genomic profiles.</title>
        <authorList>
            <person name="Matsumoto Y."/>
            <person name="Kinjo T."/>
            <person name="Motooka D."/>
            <person name="Nabeya D."/>
            <person name="Jung N."/>
            <person name="Uechi K."/>
            <person name="Horii T."/>
            <person name="Iida T."/>
            <person name="Fujita J."/>
            <person name="Nakamura S."/>
        </authorList>
    </citation>
    <scope>NUCLEOTIDE SEQUENCE [LARGE SCALE GENOMIC DNA]</scope>
    <source>
        <strain evidence="8 9">JCM 18565</strain>
    </source>
</reference>
<comment type="caution">
    <text evidence="8">The sequence shown here is derived from an EMBL/GenBank/DDBJ whole genome shotgun (WGS) entry which is preliminary data.</text>
</comment>
<keyword evidence="2 7" id="KW-0732">Signal</keyword>
<organism evidence="8 9">
    <name type="scientific">Mycobacterium paragordonae</name>
    <dbReference type="NCBI Taxonomy" id="1389713"/>
    <lineage>
        <taxon>Bacteria</taxon>
        <taxon>Bacillati</taxon>
        <taxon>Actinomycetota</taxon>
        <taxon>Actinomycetes</taxon>
        <taxon>Mycobacteriales</taxon>
        <taxon>Mycobacteriaceae</taxon>
        <taxon>Mycobacterium</taxon>
    </lineage>
</organism>
<evidence type="ECO:0000313" key="9">
    <source>
        <dbReference type="Proteomes" id="UP000465240"/>
    </source>
</evidence>
<keyword evidence="3" id="KW-0472">Membrane</keyword>
<keyword evidence="1" id="KW-1003">Cell membrane</keyword>
<evidence type="ECO:0000256" key="7">
    <source>
        <dbReference type="SAM" id="SignalP"/>
    </source>
</evidence>
<evidence type="ECO:0000256" key="4">
    <source>
        <dbReference type="ARBA" id="ARBA00023139"/>
    </source>
</evidence>
<sequence length="166" mass="17718">MRSRFGAALLMLGVAVAGCGGHSSTPPSAKADSCKESDSPTADTVRRAIAAVPVEVPGSTWVEIARGHTRKCRLNWVQIIPTIASESTPQQLLFFDRNTPLGSPTPNPKPYITVLAPADDTVTVQYQWRTGSDEECCPTGRGTVKFEIGPDGKLKALNPIPHQPPS</sequence>
<dbReference type="PROSITE" id="PS51257">
    <property type="entry name" value="PROKAR_LIPOPROTEIN"/>
    <property type="match status" value="1"/>
</dbReference>
<keyword evidence="9" id="KW-1185">Reference proteome</keyword>
<evidence type="ECO:0000256" key="3">
    <source>
        <dbReference type="ARBA" id="ARBA00023136"/>
    </source>
</evidence>
<dbReference type="EMBL" id="BLKX01000001">
    <property type="protein sequence ID" value="GFG80310.1"/>
    <property type="molecule type" value="Genomic_DNA"/>
</dbReference>
<evidence type="ECO:0000313" key="8">
    <source>
        <dbReference type="EMBL" id="GFG80310.1"/>
    </source>
</evidence>
<feature type="chain" id="PRO_5045669390" evidence="7">
    <location>
        <begin position="18"/>
        <end position="166"/>
    </location>
</feature>
<feature type="region of interest" description="Disordered" evidence="6">
    <location>
        <begin position="21"/>
        <end position="40"/>
    </location>
</feature>
<keyword evidence="4" id="KW-0564">Palmitate</keyword>
<proteinExistence type="predicted"/>
<dbReference type="Proteomes" id="UP000465240">
    <property type="component" value="Unassembled WGS sequence"/>
</dbReference>
<evidence type="ECO:0000256" key="2">
    <source>
        <dbReference type="ARBA" id="ARBA00022729"/>
    </source>
</evidence>
<gene>
    <name evidence="8" type="primary">lppP</name>
    <name evidence="8" type="ORF">MPRG_35860</name>
</gene>
<evidence type="ECO:0000256" key="1">
    <source>
        <dbReference type="ARBA" id="ARBA00022475"/>
    </source>
</evidence>
<protein>
    <submittedName>
        <fullName evidence="8">Lipoprotein LppP</fullName>
    </submittedName>
</protein>
<accession>A0ABQ1C798</accession>
<evidence type="ECO:0000256" key="6">
    <source>
        <dbReference type="SAM" id="MobiDB-lite"/>
    </source>
</evidence>
<dbReference type="InterPro" id="IPR025971">
    <property type="entry name" value="LppP/LprE"/>
</dbReference>
<dbReference type="Pfam" id="PF14041">
    <property type="entry name" value="Lipoprotein_21"/>
    <property type="match status" value="1"/>
</dbReference>
<evidence type="ECO:0000256" key="5">
    <source>
        <dbReference type="ARBA" id="ARBA00023288"/>
    </source>
</evidence>